<dbReference type="PANTHER" id="PTHR13194:SF18">
    <property type="entry name" value="COMPLEX I INTERMEDIATE-ASSOCIATED PROTEIN 30, MITOCHONDRIAL"/>
    <property type="match status" value="1"/>
</dbReference>
<accession>A0A834RH56</accession>
<dbReference type="GO" id="GO:0005739">
    <property type="term" value="C:mitochondrion"/>
    <property type="evidence" value="ECO:0007669"/>
    <property type="project" value="UniProtKB-SubCell"/>
</dbReference>
<dbReference type="InterPro" id="IPR039131">
    <property type="entry name" value="NDUFAF1"/>
</dbReference>
<evidence type="ECO:0000313" key="7">
    <source>
        <dbReference type="EnsemblMetazoa" id="KAF7493313.1"/>
    </source>
</evidence>
<feature type="domain" description="NADH:ubiquinone oxidoreductase intermediate-associated protein 30" evidence="5">
    <location>
        <begin position="116"/>
        <end position="287"/>
    </location>
</feature>
<dbReference type="PANTHER" id="PTHR13194">
    <property type="entry name" value="COMPLEX I INTERMEDIATE-ASSOCIATED PROTEIN 30"/>
    <property type="match status" value="1"/>
</dbReference>
<evidence type="ECO:0000256" key="1">
    <source>
        <dbReference type="ARBA" id="ARBA00004173"/>
    </source>
</evidence>
<dbReference type="OrthoDB" id="42561at2759"/>
<evidence type="ECO:0000313" key="6">
    <source>
        <dbReference type="EMBL" id="KAF7493313.1"/>
    </source>
</evidence>
<evidence type="ECO:0000256" key="4">
    <source>
        <dbReference type="ARBA" id="ARBA00023186"/>
    </source>
</evidence>
<keyword evidence="8" id="KW-1185">Reference proteome</keyword>
<evidence type="ECO:0000313" key="8">
    <source>
        <dbReference type="Proteomes" id="UP000070412"/>
    </source>
</evidence>
<reference evidence="6" key="2">
    <citation type="submission" date="2020-01" db="EMBL/GenBank/DDBJ databases">
        <authorList>
            <person name="Korhonen P.K.K."/>
            <person name="Guangxu M.G."/>
            <person name="Wang T.W."/>
            <person name="Stroehlein A.J.S."/>
            <person name="Young N.D."/>
            <person name="Ang C.-S.A."/>
            <person name="Fernando D.W.F."/>
            <person name="Lu H.L."/>
            <person name="Taylor S.T."/>
            <person name="Ehtesham M.E.M."/>
            <person name="Najaraj S.H.N."/>
            <person name="Harsha G.H.G."/>
            <person name="Madugundu A.M."/>
            <person name="Renuse S.R."/>
            <person name="Holt D.H."/>
            <person name="Pandey A.P."/>
            <person name="Papenfuss A.P."/>
            <person name="Gasser R.B.G."/>
            <person name="Fischer K.F."/>
        </authorList>
    </citation>
    <scope>NUCLEOTIDE SEQUENCE</scope>
    <source>
        <strain evidence="6">SSS_KF_BRIS2020</strain>
    </source>
</reference>
<dbReference type="SUPFAM" id="SSF49785">
    <property type="entry name" value="Galactose-binding domain-like"/>
    <property type="match status" value="1"/>
</dbReference>
<sequence>MTNFLMKSRIILRKISDINLIARRCIYEQYKSGSFDYEKKKNQNISLKDRIDLTTKAFRQNLKWSWERMKKSTGSLYRSDCEFHSFDDNQLIKVWDFNQKNNDKISSLVLKYKENKTDDFKNWTATCDSDYDVGYSKCSWTVSPSGFALFSGHLDTTVPQDGKTTRAGYAYVGSNKSSIISFSGTHYEHILSEFTHFVMRVRGDGRRYFILFDTSDFYDTFWFDRYQFPIFTFGGPYWQYIKIPLTRFFFHYQGFIQDEQSNLNPFEIQNIGILAYNTFSGPFSLEIDYIGFIKDPYHNDMIEYEDYFHETSQLKT</sequence>
<comment type="similarity">
    <text evidence="2">Belongs to the CIA30 family.</text>
</comment>
<dbReference type="Proteomes" id="UP000070412">
    <property type="component" value="Unassembled WGS sequence"/>
</dbReference>
<protein>
    <submittedName>
        <fullName evidence="6">Putative complex I intermediate-associated protein 30, mitochondrial</fullName>
    </submittedName>
</protein>
<reference evidence="8" key="1">
    <citation type="journal article" date="2020" name="PLoS Negl. Trop. Dis.">
        <title>High-quality nuclear genome for Sarcoptes scabiei-A critical resource for a neglected parasite.</title>
        <authorList>
            <person name="Korhonen P.K."/>
            <person name="Gasser R.B."/>
            <person name="Ma G."/>
            <person name="Wang T."/>
            <person name="Stroehlein A.J."/>
            <person name="Young N.D."/>
            <person name="Ang C.S."/>
            <person name="Fernando D.D."/>
            <person name="Lu H.C."/>
            <person name="Taylor S."/>
            <person name="Reynolds S.L."/>
            <person name="Mofiz E."/>
            <person name="Najaraj S.H."/>
            <person name="Gowda H."/>
            <person name="Madugundu A."/>
            <person name="Renuse S."/>
            <person name="Holt D."/>
            <person name="Pandey A."/>
            <person name="Papenfuss A.T."/>
            <person name="Fischer K."/>
        </authorList>
    </citation>
    <scope>NUCLEOTIDE SEQUENCE [LARGE SCALE GENOMIC DNA]</scope>
</reference>
<evidence type="ECO:0000259" key="5">
    <source>
        <dbReference type="Pfam" id="PF08547"/>
    </source>
</evidence>
<dbReference type="GO" id="GO:0051082">
    <property type="term" value="F:unfolded protein binding"/>
    <property type="evidence" value="ECO:0007669"/>
    <property type="project" value="TreeGrafter"/>
</dbReference>
<dbReference type="InterPro" id="IPR013857">
    <property type="entry name" value="NADH-UbQ_OxRdtase-assoc_prot30"/>
</dbReference>
<reference evidence="7" key="3">
    <citation type="submission" date="2022-06" db="UniProtKB">
        <authorList>
            <consortium name="EnsemblMetazoa"/>
        </authorList>
    </citation>
    <scope>IDENTIFICATION</scope>
</reference>
<keyword evidence="3" id="KW-0496">Mitochondrion</keyword>
<dbReference type="InterPro" id="IPR008979">
    <property type="entry name" value="Galactose-bd-like_sf"/>
</dbReference>
<dbReference type="EnsemblMetazoa" id="SSS_7980s_mrna">
    <property type="protein sequence ID" value="KAF7493313.1"/>
    <property type="gene ID" value="SSS_7980"/>
</dbReference>
<proteinExistence type="inferred from homology"/>
<dbReference type="GO" id="GO:0032981">
    <property type="term" value="P:mitochondrial respiratory chain complex I assembly"/>
    <property type="evidence" value="ECO:0007669"/>
    <property type="project" value="TreeGrafter"/>
</dbReference>
<dbReference type="Pfam" id="PF08547">
    <property type="entry name" value="CIA30"/>
    <property type="match status" value="1"/>
</dbReference>
<dbReference type="EMBL" id="WVUK01000056">
    <property type="protein sequence ID" value="KAF7493313.1"/>
    <property type="molecule type" value="Genomic_DNA"/>
</dbReference>
<comment type="subcellular location">
    <subcellularLocation>
        <location evidence="1">Mitochondrion</location>
    </subcellularLocation>
</comment>
<dbReference type="GO" id="GO:0006120">
    <property type="term" value="P:mitochondrial electron transport, NADH to ubiquinone"/>
    <property type="evidence" value="ECO:0007669"/>
    <property type="project" value="TreeGrafter"/>
</dbReference>
<evidence type="ECO:0000256" key="3">
    <source>
        <dbReference type="ARBA" id="ARBA00023128"/>
    </source>
</evidence>
<gene>
    <name evidence="6" type="ORF">SSS_7980</name>
</gene>
<evidence type="ECO:0000256" key="2">
    <source>
        <dbReference type="ARBA" id="ARBA00007884"/>
    </source>
</evidence>
<keyword evidence="4" id="KW-0143">Chaperone</keyword>
<dbReference type="AlphaFoldDB" id="A0A834RH56"/>
<organism evidence="6">
    <name type="scientific">Sarcoptes scabiei</name>
    <name type="common">Itch mite</name>
    <name type="synonym">Acarus scabiei</name>
    <dbReference type="NCBI Taxonomy" id="52283"/>
    <lineage>
        <taxon>Eukaryota</taxon>
        <taxon>Metazoa</taxon>
        <taxon>Ecdysozoa</taxon>
        <taxon>Arthropoda</taxon>
        <taxon>Chelicerata</taxon>
        <taxon>Arachnida</taxon>
        <taxon>Acari</taxon>
        <taxon>Acariformes</taxon>
        <taxon>Sarcoptiformes</taxon>
        <taxon>Astigmata</taxon>
        <taxon>Psoroptidia</taxon>
        <taxon>Sarcoptoidea</taxon>
        <taxon>Sarcoptidae</taxon>
        <taxon>Sarcoptinae</taxon>
        <taxon>Sarcoptes</taxon>
    </lineage>
</organism>
<name>A0A834RH56_SARSC</name>